<organism evidence="1 2">
    <name type="scientific">Pyricularia oryzae</name>
    <name type="common">Rice blast fungus</name>
    <name type="synonym">Magnaporthe oryzae</name>
    <dbReference type="NCBI Taxonomy" id="318829"/>
    <lineage>
        <taxon>Eukaryota</taxon>
        <taxon>Fungi</taxon>
        <taxon>Dikarya</taxon>
        <taxon>Ascomycota</taxon>
        <taxon>Pezizomycotina</taxon>
        <taxon>Sordariomycetes</taxon>
        <taxon>Sordariomycetidae</taxon>
        <taxon>Magnaporthales</taxon>
        <taxon>Pyriculariaceae</taxon>
        <taxon>Pyricularia</taxon>
    </lineage>
</organism>
<sequence>MHPITKRHLGNWLPSPTRPSSLGPVDTPIWLDFFCIPQSDAFEDRQNSCPRTDANRVREGELEGKNNGESACGPGQGWGQLYELHQNDKLLLVADADYEKEGIVLRVVKWAEQTIEPRFVYRAS</sequence>
<gene>
    <name evidence="1" type="ORF">PoMZ_11937</name>
</gene>
<dbReference type="EMBL" id="CP034208">
    <property type="protein sequence ID" value="QBZ63044.1"/>
    <property type="molecule type" value="Genomic_DNA"/>
</dbReference>
<dbReference type="AlphaFoldDB" id="A0A4P7NLK8"/>
<name>A0A4P7NLK8_PYROR</name>
<dbReference type="Proteomes" id="UP000294847">
    <property type="component" value="Chromosome 5"/>
</dbReference>
<evidence type="ECO:0000313" key="2">
    <source>
        <dbReference type="Proteomes" id="UP000294847"/>
    </source>
</evidence>
<protein>
    <submittedName>
        <fullName evidence="1">Uncharacterized protein</fullName>
    </submittedName>
</protein>
<evidence type="ECO:0000313" key="1">
    <source>
        <dbReference type="EMBL" id="QBZ63044.1"/>
    </source>
</evidence>
<reference evidence="1 2" key="1">
    <citation type="journal article" date="2019" name="Mol. Biol. Evol.">
        <title>Blast fungal genomes show frequent chromosomal changes, gene gains and losses, and effector gene turnover.</title>
        <authorList>
            <person name="Gomez Luciano L.B."/>
            <person name="Jason Tsai I."/>
            <person name="Chuma I."/>
            <person name="Tosa Y."/>
            <person name="Chen Y.H."/>
            <person name="Li J.Y."/>
            <person name="Li M.Y."/>
            <person name="Jade Lu M.Y."/>
            <person name="Nakayashiki H."/>
            <person name="Li W.H."/>
        </authorList>
    </citation>
    <scope>NUCLEOTIDE SEQUENCE [LARGE SCALE GENOMIC DNA]</scope>
    <source>
        <strain evidence="1">MZ5-1-6</strain>
    </source>
</reference>
<proteinExistence type="predicted"/>
<accession>A0A4P7NLK8</accession>